<dbReference type="PANTHER" id="PTHR11264:SF0">
    <property type="entry name" value="URACIL-DNA GLYCOSYLASE"/>
    <property type="match status" value="1"/>
</dbReference>
<gene>
    <name evidence="9" type="primary">ung</name>
    <name evidence="13" type="ORF">IAC58_04145</name>
</gene>
<keyword evidence="13" id="KW-0326">Glycosidase</keyword>
<evidence type="ECO:0000313" key="13">
    <source>
        <dbReference type="EMBL" id="MBO8427727.1"/>
    </source>
</evidence>
<sequence length="218" mass="25499">MKTWNEIFKEISEKDYSKKLKEFLANERKSYIIYPPKELMYEAFKLTPYSKVKVVIFGQDPYSHPKQAMGLCFSVPNTEILPPSLRNIYKEIGLEYHIDLGNKGGDLTYLAKQGVLLLNPILTVRAYEPLSHDNIYYSMFTRDIILEIEKNNNVIVYLLWGNKAKYYEKYITNKNHYVLKANHPSPLSANRGGWFNNGCFIKANEILKSHNIAEIKWY</sequence>
<evidence type="ECO:0000313" key="14">
    <source>
        <dbReference type="Proteomes" id="UP000823613"/>
    </source>
</evidence>
<dbReference type="NCBIfam" id="TIGR00628">
    <property type="entry name" value="ung"/>
    <property type="match status" value="1"/>
</dbReference>
<proteinExistence type="inferred from homology"/>
<dbReference type="CDD" id="cd10027">
    <property type="entry name" value="UDG-F1-like"/>
    <property type="match status" value="1"/>
</dbReference>
<organism evidence="13 14">
    <name type="scientific">Candidatus Onthovivens merdipullorum</name>
    <dbReference type="NCBI Taxonomy" id="2840889"/>
    <lineage>
        <taxon>Bacteria</taxon>
        <taxon>Bacillati</taxon>
        <taxon>Bacillota</taxon>
        <taxon>Bacilli</taxon>
        <taxon>Bacillales</taxon>
        <taxon>Candidatus Onthovivens</taxon>
    </lineage>
</organism>
<dbReference type="GO" id="GO:0005737">
    <property type="term" value="C:cytoplasm"/>
    <property type="evidence" value="ECO:0007669"/>
    <property type="project" value="UniProtKB-SubCell"/>
</dbReference>
<dbReference type="NCBIfam" id="NF003588">
    <property type="entry name" value="PRK05254.1-1"/>
    <property type="match status" value="1"/>
</dbReference>
<dbReference type="InterPro" id="IPR018085">
    <property type="entry name" value="Ura-DNA_Glyclase_AS"/>
</dbReference>
<keyword evidence="7 9" id="KW-0378">Hydrolase</keyword>
<evidence type="ECO:0000256" key="8">
    <source>
        <dbReference type="ARBA" id="ARBA00023204"/>
    </source>
</evidence>
<dbReference type="HAMAP" id="MF_00148">
    <property type="entry name" value="UDG"/>
    <property type="match status" value="1"/>
</dbReference>
<dbReference type="Pfam" id="PF03167">
    <property type="entry name" value="UDG"/>
    <property type="match status" value="1"/>
</dbReference>
<keyword evidence="8 9" id="KW-0234">DNA repair</keyword>
<reference evidence="13" key="2">
    <citation type="journal article" date="2021" name="PeerJ">
        <title>Extensive microbial diversity within the chicken gut microbiome revealed by metagenomics and culture.</title>
        <authorList>
            <person name="Gilroy R."/>
            <person name="Ravi A."/>
            <person name="Getino M."/>
            <person name="Pursley I."/>
            <person name="Horton D.L."/>
            <person name="Alikhan N.F."/>
            <person name="Baker D."/>
            <person name="Gharbi K."/>
            <person name="Hall N."/>
            <person name="Watson M."/>
            <person name="Adriaenssens E.M."/>
            <person name="Foster-Nyarko E."/>
            <person name="Jarju S."/>
            <person name="Secka A."/>
            <person name="Antonio M."/>
            <person name="Oren A."/>
            <person name="Chaudhuri R.R."/>
            <person name="La Ragione R."/>
            <person name="Hildebrand F."/>
            <person name="Pallen M.J."/>
        </authorList>
    </citation>
    <scope>NUCLEOTIDE SEQUENCE</scope>
    <source>
        <strain evidence="13">11159</strain>
    </source>
</reference>
<evidence type="ECO:0000256" key="7">
    <source>
        <dbReference type="ARBA" id="ARBA00022801"/>
    </source>
</evidence>
<evidence type="ECO:0000256" key="11">
    <source>
        <dbReference type="RuleBase" id="RU003780"/>
    </source>
</evidence>
<dbReference type="GO" id="GO:0004844">
    <property type="term" value="F:uracil DNA N-glycosylase activity"/>
    <property type="evidence" value="ECO:0007669"/>
    <property type="project" value="UniProtKB-UniRule"/>
</dbReference>
<protein>
    <recommendedName>
        <fullName evidence="5 9">Uracil-DNA glycosylase</fullName>
        <shortName evidence="9">UDG</shortName>
        <ecNumber evidence="4 9">3.2.2.27</ecNumber>
    </recommendedName>
</protein>
<keyword evidence="6 9" id="KW-0227">DNA damage</keyword>
<evidence type="ECO:0000256" key="2">
    <source>
        <dbReference type="ARBA" id="ARBA00002631"/>
    </source>
</evidence>
<dbReference type="InterPro" id="IPR005122">
    <property type="entry name" value="Uracil-DNA_glycosylase-like"/>
</dbReference>
<reference evidence="13" key="1">
    <citation type="submission" date="2020-10" db="EMBL/GenBank/DDBJ databases">
        <authorList>
            <person name="Gilroy R."/>
        </authorList>
    </citation>
    <scope>NUCLEOTIDE SEQUENCE</scope>
    <source>
        <strain evidence="13">11159</strain>
    </source>
</reference>
<dbReference type="GO" id="GO:0097510">
    <property type="term" value="P:base-excision repair, AP site formation via deaminated base removal"/>
    <property type="evidence" value="ECO:0007669"/>
    <property type="project" value="TreeGrafter"/>
</dbReference>
<dbReference type="SMART" id="SM00986">
    <property type="entry name" value="UDG"/>
    <property type="match status" value="1"/>
</dbReference>
<dbReference type="PANTHER" id="PTHR11264">
    <property type="entry name" value="URACIL-DNA GLYCOSYLASE"/>
    <property type="match status" value="1"/>
</dbReference>
<comment type="similarity">
    <text evidence="3 9 11">Belongs to the uracil-DNA glycosylase (UDG) superfamily. UNG family.</text>
</comment>
<dbReference type="SUPFAM" id="SSF52141">
    <property type="entry name" value="Uracil-DNA glycosylase-like"/>
    <property type="match status" value="1"/>
</dbReference>
<evidence type="ECO:0000256" key="10">
    <source>
        <dbReference type="PROSITE-ProRule" id="PRU10072"/>
    </source>
</evidence>
<dbReference type="EC" id="3.2.2.27" evidence="4 9"/>
<dbReference type="SMART" id="SM00987">
    <property type="entry name" value="UreE_C"/>
    <property type="match status" value="1"/>
</dbReference>
<keyword evidence="9" id="KW-0963">Cytoplasm</keyword>
<dbReference type="Proteomes" id="UP000823613">
    <property type="component" value="Unassembled WGS sequence"/>
</dbReference>
<evidence type="ECO:0000256" key="9">
    <source>
        <dbReference type="HAMAP-Rule" id="MF_00148"/>
    </source>
</evidence>
<evidence type="ECO:0000259" key="12">
    <source>
        <dbReference type="SMART" id="SM00986"/>
    </source>
</evidence>
<evidence type="ECO:0000256" key="6">
    <source>
        <dbReference type="ARBA" id="ARBA00022763"/>
    </source>
</evidence>
<dbReference type="AlphaFoldDB" id="A0A9D9DHF8"/>
<dbReference type="EMBL" id="JADIMY010000082">
    <property type="protein sequence ID" value="MBO8427727.1"/>
    <property type="molecule type" value="Genomic_DNA"/>
</dbReference>
<evidence type="ECO:0000256" key="1">
    <source>
        <dbReference type="ARBA" id="ARBA00001400"/>
    </source>
</evidence>
<feature type="active site" description="Proton acceptor" evidence="9 10">
    <location>
        <position position="60"/>
    </location>
</feature>
<evidence type="ECO:0000256" key="3">
    <source>
        <dbReference type="ARBA" id="ARBA00008184"/>
    </source>
</evidence>
<dbReference type="InterPro" id="IPR002043">
    <property type="entry name" value="UDG_fam1"/>
</dbReference>
<comment type="caution">
    <text evidence="13">The sequence shown here is derived from an EMBL/GenBank/DDBJ whole genome shotgun (WGS) entry which is preliminary data.</text>
</comment>
<dbReference type="InterPro" id="IPR036895">
    <property type="entry name" value="Uracil-DNA_glycosylase-like_sf"/>
</dbReference>
<dbReference type="Gene3D" id="3.40.470.10">
    <property type="entry name" value="Uracil-DNA glycosylase-like domain"/>
    <property type="match status" value="1"/>
</dbReference>
<feature type="domain" description="Uracil-DNA glycosylase-like" evidence="12">
    <location>
        <begin position="45"/>
        <end position="207"/>
    </location>
</feature>
<dbReference type="PROSITE" id="PS00130">
    <property type="entry name" value="U_DNA_GLYCOSYLASE"/>
    <property type="match status" value="1"/>
</dbReference>
<dbReference type="NCBIfam" id="NF003592">
    <property type="entry name" value="PRK05254.1-5"/>
    <property type="match status" value="1"/>
</dbReference>
<name>A0A9D9DHF8_9BACL</name>
<evidence type="ECO:0000256" key="4">
    <source>
        <dbReference type="ARBA" id="ARBA00012030"/>
    </source>
</evidence>
<dbReference type="NCBIfam" id="NF003589">
    <property type="entry name" value="PRK05254.1-2"/>
    <property type="match status" value="1"/>
</dbReference>
<accession>A0A9D9DHF8</accession>
<evidence type="ECO:0000256" key="5">
    <source>
        <dbReference type="ARBA" id="ARBA00018429"/>
    </source>
</evidence>
<comment type="subcellular location">
    <subcellularLocation>
        <location evidence="9">Cytoplasm</location>
    </subcellularLocation>
</comment>
<comment type="function">
    <text evidence="2 9 11">Excises uracil residues from the DNA which can arise as a result of misincorporation of dUMP residues by DNA polymerase or due to deamination of cytosine.</text>
</comment>
<comment type="catalytic activity">
    <reaction evidence="1 9 11">
        <text>Hydrolyzes single-stranded DNA or mismatched double-stranded DNA and polynucleotides, releasing free uracil.</text>
        <dbReference type="EC" id="3.2.2.27"/>
    </reaction>
</comment>